<evidence type="ECO:0000256" key="1">
    <source>
        <dbReference type="SAM" id="Coils"/>
    </source>
</evidence>
<dbReference type="Proteomes" id="UP001525961">
    <property type="component" value="Unassembled WGS sequence"/>
</dbReference>
<keyword evidence="4" id="KW-1185">Reference proteome</keyword>
<feature type="region of interest" description="Disordered" evidence="2">
    <location>
        <begin position="219"/>
        <end position="271"/>
    </location>
</feature>
<accession>A0ABT2NEG4</accession>
<dbReference type="Gene3D" id="3.40.50.300">
    <property type="entry name" value="P-loop containing nucleotide triphosphate hydrolases"/>
    <property type="match status" value="1"/>
</dbReference>
<protein>
    <recommendedName>
        <fullName evidence="5">AAA+ ATPase domain-containing protein</fullName>
    </recommendedName>
</protein>
<organism evidence="3 4">
    <name type="scientific">Laspinema olomoucense D3b</name>
    <dbReference type="NCBI Taxonomy" id="2953688"/>
    <lineage>
        <taxon>Bacteria</taxon>
        <taxon>Bacillati</taxon>
        <taxon>Cyanobacteriota</taxon>
        <taxon>Cyanophyceae</taxon>
        <taxon>Oscillatoriophycideae</taxon>
        <taxon>Oscillatoriales</taxon>
        <taxon>Laspinemataceae</taxon>
        <taxon>Laspinema</taxon>
        <taxon>Laspinema olomoucense</taxon>
    </lineage>
</organism>
<dbReference type="RefSeq" id="WP_261237324.1">
    <property type="nucleotide sequence ID" value="NZ_JAMXFA010000052.1"/>
</dbReference>
<dbReference type="SUPFAM" id="SSF52540">
    <property type="entry name" value="P-loop containing nucleoside triphosphate hydrolases"/>
    <property type="match status" value="1"/>
</dbReference>
<sequence length="1781" mass="202659">MKQKTVELQTDLNSLAQKLLQLSEQLSEAVKKLQEPLIPPSFALAEQIARERQRFEELRSLVVQVAQSFGVSTPDVEEIISIKDIEVILSRINEAEQIVNIKNQEALNILDKFLQIRYSDNGDFTPLEQSLLQACELHSSILNWQENGLHPEAKILVSGEHPFVQLLTLISERESPDYQRLENLQKAVGQSLGTPVAIAALTGKLFFLSASTFGEEKADNVIPESGQIKPEVSDMPSFSDERERPEATESGTSKEAEVPNIPIPTPTHSQSDAFTKIPTDAQEIAVSLLNSKLEESQNELQYLIWQLIYEDKGSLAFNLARCLERKFPNIRFQLPYWVIRAVILGDHVRYEVGIGEIANILVEDFANFSESLFTGDGEWNQAISLLLAASALRPALLAPNTNASDILNHLRLGGGLSQLFEYCRAIANYGSQRYALNTTAIKTVRNQADWETDIVTLQQQVEEWFSHAPLADMIYGVAKAVWGEWLKPNNLIYSLLLPVRENNHNQVEIVRRYVDQLSSESQINAEVKRTQKEIGGLAGGNAITGTALNRIRLRVGEAVTFGRRWLQLQESRPERENDFSQQQAKQLKQELSNRHSAVLKELEDFAEGNLSGNLSGLIKAGISCCQRSVTNIQTLFASSVPLAIEESAPKYLLYADMLRIAELSLDGNWKPDNSENLIVKGILELLAQNNFDWSVSFYCQRENRNHEATEKIIEYLRAKSELSLNIEELSRMREEGLRECRDSLLRDLKETRNQIEQAVALGILKEADRFDYATKIVNIEKEVETTLRFDLKHENLRDIKAAIAQKKEVAIDQVRQRLNALFIGPEQPSYVRITELLERGNVLTANEYIDMVDRGDEIPKVVEAESNEFTDFFPIKVTDIDKFMEENNPPFYIQKVQRRESFCGINLKRPSGSATDRATEMLSAWFSAKRGGKSQQMSESDARTILVHLGFNPLRVTVERNGGRMWLQVTTEVIRNKELCPVAAYGSAAHGQYRILCVWDRPTVEDILNTVGETSHGSPAFVFFFGRLTEVRRRELARLCRERRRTFVLIDDILMLYLCGAEEPRLRTLFKCALPFTFLESYATTAGLVPPEIFYGRRQERDSIINSMGSCFIYGGRQLGKTALLRSVERDFHAPQERRIALFLDLKADGIGIHRPIEDIWSLLADEFKKFEVVPRNSPTNVGAETLLKHLQNWLEQDKSRRILLLLDESDKFLESDGQKEFNQTSRFKGLMDKTERRFKVVFAGLHNVQRTTRLENHPLAHYGEPVCIGPLLENGEWREARELIKRPLTSIGYELSDDLVTRILSQTNYYPSLIQLYCQELLRDVNKNHLKKYERSNTPPYEIGDKQVDEAYQSQNLRKAIRDRLLWTLQLDQRYEVIAYSIAYESLTSQTGMVDGFAVSWVQDTVLSWWSEGFQGKSTDEFRALLAEMVGLGVLRETDQGRFALRSPNVVLLLGTEAEIEEQLLRSREPSLGYDPEIFRSALRTDLSRRSPLTVQQESALRRRENSVSIIFGCPAAGLDELQEFLVSAVGQEFFSAIEDVSETSVFTNHLNNLDKREREIDGTTIIFVSSNCSWGQEWVRAALDKLHRLKSKKSFARVVFVANPQKLWELMNVNCLDSLVSQGVSLLSLKPWHDGALRQWLEDCDLALNKESREKITEITGNWSVLLQRLYQQAKSDRHWEPHLQKIGESLTHFDVLSELAILMGLDNPHSQQKQILRALATLEKASTEDLIEIVDGISNEIVCQTFRWAELLRLAYPIGNGNWSVDPLVGRILTSFGE</sequence>
<evidence type="ECO:0000313" key="3">
    <source>
        <dbReference type="EMBL" id="MCT7981099.1"/>
    </source>
</evidence>
<reference evidence="3 4" key="1">
    <citation type="journal article" date="2022" name="Front. Microbiol.">
        <title>High genomic differentiation and limited gene flow indicate recent cryptic speciation within the genus Laspinema (cyanobacteria).</title>
        <authorList>
            <person name="Stanojkovic A."/>
            <person name="Skoupy S."/>
            <person name="Skaloud P."/>
            <person name="Dvorak P."/>
        </authorList>
    </citation>
    <scope>NUCLEOTIDE SEQUENCE [LARGE SCALE GENOMIC DNA]</scope>
    <source>
        <strain evidence="3 4">D3b</strain>
    </source>
</reference>
<evidence type="ECO:0000313" key="4">
    <source>
        <dbReference type="Proteomes" id="UP001525961"/>
    </source>
</evidence>
<gene>
    <name evidence="3" type="ORF">NG792_25555</name>
</gene>
<keyword evidence="1" id="KW-0175">Coiled coil</keyword>
<evidence type="ECO:0008006" key="5">
    <source>
        <dbReference type="Google" id="ProtNLM"/>
    </source>
</evidence>
<evidence type="ECO:0000256" key="2">
    <source>
        <dbReference type="SAM" id="MobiDB-lite"/>
    </source>
</evidence>
<feature type="compositionally biased region" description="Basic and acidic residues" evidence="2">
    <location>
        <begin position="239"/>
        <end position="257"/>
    </location>
</feature>
<proteinExistence type="predicted"/>
<dbReference type="EMBL" id="JAMXFA010000052">
    <property type="protein sequence ID" value="MCT7981099.1"/>
    <property type="molecule type" value="Genomic_DNA"/>
</dbReference>
<dbReference type="InterPro" id="IPR027417">
    <property type="entry name" value="P-loop_NTPase"/>
</dbReference>
<name>A0ABT2NEG4_9CYAN</name>
<feature type="coiled-coil region" evidence="1">
    <location>
        <begin position="5"/>
        <end position="32"/>
    </location>
</feature>
<feature type="coiled-coil region" evidence="1">
    <location>
        <begin position="719"/>
        <end position="761"/>
    </location>
</feature>
<comment type="caution">
    <text evidence="3">The sequence shown here is derived from an EMBL/GenBank/DDBJ whole genome shotgun (WGS) entry which is preliminary data.</text>
</comment>